<dbReference type="Gene3D" id="3.20.20.150">
    <property type="entry name" value="Divalent-metal-dependent TIM barrel enzymes"/>
    <property type="match status" value="1"/>
</dbReference>
<keyword evidence="1 3" id="KW-0413">Isomerase</keyword>
<dbReference type="Proteomes" id="UP001299608">
    <property type="component" value="Unassembled WGS sequence"/>
</dbReference>
<proteinExistence type="predicted"/>
<gene>
    <name evidence="4" type="ORF">G5B36_27845</name>
    <name evidence="3" type="ORF">L0N08_22550</name>
</gene>
<dbReference type="GeneID" id="97207295"/>
<dbReference type="GO" id="GO:0016853">
    <property type="term" value="F:isomerase activity"/>
    <property type="evidence" value="ECO:0007669"/>
    <property type="project" value="UniProtKB-KW"/>
</dbReference>
<dbReference type="InterPro" id="IPR036237">
    <property type="entry name" value="Xyl_isomerase-like_sf"/>
</dbReference>
<dbReference type="InterPro" id="IPR050417">
    <property type="entry name" value="Sugar_Epim/Isomerase"/>
</dbReference>
<keyword evidence="5" id="KW-1185">Reference proteome</keyword>
<dbReference type="PANTHER" id="PTHR43489:SF7">
    <property type="entry name" value="3-DEHYDRO-D-GULOSIDE 4-EPIMERASE-RELATED"/>
    <property type="match status" value="1"/>
</dbReference>
<dbReference type="PANTHER" id="PTHR43489">
    <property type="entry name" value="ISOMERASE"/>
    <property type="match status" value="1"/>
</dbReference>
<protein>
    <submittedName>
        <fullName evidence="3">Sugar phosphate isomerase/epimerase</fullName>
    </submittedName>
</protein>
<reference evidence="3" key="3">
    <citation type="submission" date="2022-01" db="EMBL/GenBank/DDBJ databases">
        <title>Collection of gut derived symbiotic bacterial strains cultured from healthy donors.</title>
        <authorList>
            <person name="Lin H."/>
            <person name="Kohout C."/>
            <person name="Waligurski E."/>
            <person name="Pamer E.G."/>
        </authorList>
    </citation>
    <scope>NUCLEOTIDE SEQUENCE</scope>
    <source>
        <strain evidence="3">DFI.6.55</strain>
    </source>
</reference>
<dbReference type="AlphaFoldDB" id="A0AAW5BVJ7"/>
<dbReference type="EMBL" id="JAKNGE010000034">
    <property type="protein sequence ID" value="MCG4748205.1"/>
    <property type="molecule type" value="Genomic_DNA"/>
</dbReference>
<evidence type="ECO:0000313" key="4">
    <source>
        <dbReference type="EMBL" id="NSJ52463.1"/>
    </source>
</evidence>
<organism evidence="3 6">
    <name type="scientific">Enterocloster aldenensis</name>
    <dbReference type="NCBI Taxonomy" id="358742"/>
    <lineage>
        <taxon>Bacteria</taxon>
        <taxon>Bacillati</taxon>
        <taxon>Bacillota</taxon>
        <taxon>Clostridia</taxon>
        <taxon>Lachnospirales</taxon>
        <taxon>Lachnospiraceae</taxon>
        <taxon>Enterocloster</taxon>
    </lineage>
</organism>
<dbReference type="Proteomes" id="UP000669239">
    <property type="component" value="Unassembled WGS sequence"/>
</dbReference>
<reference evidence="4 5" key="1">
    <citation type="journal article" date="2020" name="Cell Host Microbe">
        <title>Functional and Genomic Variation between Human-Derived Isolates of Lachnospiraceae Reveals Inter- and Intra-Species Diversity.</title>
        <authorList>
            <person name="Sorbara M.T."/>
            <person name="Littmann E.R."/>
            <person name="Fontana E."/>
            <person name="Moody T.U."/>
            <person name="Kohout C.E."/>
            <person name="Gjonbalaj M."/>
            <person name="Eaton V."/>
            <person name="Seok R."/>
            <person name="Leiner I.M."/>
            <person name="Pamer E.G."/>
        </authorList>
    </citation>
    <scope>NUCLEOTIDE SEQUENCE [LARGE SCALE GENOMIC DNA]</scope>
    <source>
        <strain evidence="4 5">MSK.1.17</strain>
    </source>
</reference>
<reference evidence="4" key="2">
    <citation type="submission" date="2020-02" db="EMBL/GenBank/DDBJ databases">
        <authorList>
            <person name="Littmann E."/>
            <person name="Sorbara M."/>
        </authorList>
    </citation>
    <scope>NUCLEOTIDE SEQUENCE</scope>
    <source>
        <strain evidence="4">MSK.1.17</strain>
    </source>
</reference>
<accession>A0AAW5BVJ7</accession>
<dbReference type="Pfam" id="PF01261">
    <property type="entry name" value="AP_endonuc_2"/>
    <property type="match status" value="1"/>
</dbReference>
<dbReference type="RefSeq" id="WP_165642953.1">
    <property type="nucleotide sequence ID" value="NZ_BAABZL010000001.1"/>
</dbReference>
<evidence type="ECO:0000259" key="2">
    <source>
        <dbReference type="Pfam" id="PF01261"/>
    </source>
</evidence>
<evidence type="ECO:0000313" key="6">
    <source>
        <dbReference type="Proteomes" id="UP001299608"/>
    </source>
</evidence>
<evidence type="ECO:0000256" key="1">
    <source>
        <dbReference type="ARBA" id="ARBA00023235"/>
    </source>
</evidence>
<sequence>MEHNFKFGVSYAEQRPLTAPLPLCGDVCDAFRYAKDIGLDGIEIHGREYEFTDEQVERIKVCCGELGMKVAAVVTGRVYTQTGLSLADPVSERRTWVVDQVKRYIDVAASLKTDVVIGWVKGRFSLDNPQSLYYRLLTESMKELDAYAGMKCVRLVVEVINRYEVDCFITARETLDYIEGNGLEHTYLHLDTFHMNLEETDMYEAIRLAGPRLGYMHVADNTRLAPGTGCLDFKKIFETLKEIGYEGFITAECFPKPDGKAAAKAAAEYLKKIVSL</sequence>
<comment type="caution">
    <text evidence="3">The sequence shown here is derived from an EMBL/GenBank/DDBJ whole genome shotgun (WGS) entry which is preliminary data.</text>
</comment>
<evidence type="ECO:0000313" key="3">
    <source>
        <dbReference type="EMBL" id="MCG4748205.1"/>
    </source>
</evidence>
<dbReference type="SUPFAM" id="SSF51658">
    <property type="entry name" value="Xylose isomerase-like"/>
    <property type="match status" value="1"/>
</dbReference>
<evidence type="ECO:0000313" key="5">
    <source>
        <dbReference type="Proteomes" id="UP000669239"/>
    </source>
</evidence>
<name>A0AAW5BVJ7_9FIRM</name>
<feature type="domain" description="Xylose isomerase-like TIM barrel" evidence="2">
    <location>
        <begin position="31"/>
        <end position="272"/>
    </location>
</feature>
<dbReference type="EMBL" id="JAAITT010000074">
    <property type="protein sequence ID" value="NSJ52463.1"/>
    <property type="molecule type" value="Genomic_DNA"/>
</dbReference>
<dbReference type="InterPro" id="IPR013022">
    <property type="entry name" value="Xyl_isomerase-like_TIM-brl"/>
</dbReference>